<keyword evidence="3" id="KW-0143">Chaperone</keyword>
<evidence type="ECO:0000256" key="5">
    <source>
        <dbReference type="SAM" id="MobiDB-lite"/>
    </source>
</evidence>
<feature type="region of interest" description="Disordered" evidence="5">
    <location>
        <begin position="1"/>
        <end position="140"/>
    </location>
</feature>
<feature type="region of interest" description="Disordered" evidence="5">
    <location>
        <begin position="676"/>
        <end position="695"/>
    </location>
</feature>
<dbReference type="PRINTS" id="PR00625">
    <property type="entry name" value="JDOMAIN"/>
</dbReference>
<evidence type="ECO:0000313" key="8">
    <source>
        <dbReference type="Proteomes" id="UP000245768"/>
    </source>
</evidence>
<dbReference type="AlphaFoldDB" id="A0A316YK42"/>
<keyword evidence="2" id="KW-0472">Membrane</keyword>
<keyword evidence="8" id="KW-1185">Reference proteome</keyword>
<dbReference type="CDD" id="cd06257">
    <property type="entry name" value="DnaJ"/>
    <property type="match status" value="1"/>
</dbReference>
<dbReference type="Pfam" id="PF22774">
    <property type="entry name" value="DNAJC11_beta-barrel"/>
    <property type="match status" value="1"/>
</dbReference>
<dbReference type="OrthoDB" id="10250354at2759"/>
<sequence length="777" mass="84500">MPSHGGQQVDDDDPYAPRSASEYYASSSSSSPSSSSSSAASSSSSSRGTSTPGTTPSGSARRTERERSPLQEAPLFGGEPFRESRRTRGPPPTSGSRGQPRSRPLDDYDDADPLRFAGGDGQDASGGTGREAEVDDEAEGQTDGFYALLNVQRDATDDEIRDAYRALAVVLHPDKHTTPELKTAADARFRAVQRAYEVLSDPERRSVYDHFGEAGLAHSWSVVAPNRRGGPRSAQEMRDEWERAAREKRDEDLENLVRSKGEFAVNVDANSLFCAASRVPRGENVMRFVRMEVERMRREGLLPEDGKVSIPIPPVSWSERMSRVGVTQLVGKHGWETPITSHSRASLQGQMVSRNGTGGGNLIGTVKTQWNHRFSTEISTTMMKPRIFVVKGQYEITEFSFLTFVATAATPAAPPALNLTFAQRLSAKSATTGFTTLKSGSYTIGPWGKGSSSGLRVETPTIGVGVTSQSGDGKGWTLTTLVGADNVGLSADYSMRPAILGAAKVRLGATVGTGVGVSAYTNLERRVTENVRLGMGLSCGIPSGGVTLRLKANRLGQRVTVPIQLAPEFRSDLAVACAILPLVSLTALEHLYLRPAKKRRIADKLAKLRKDNVELIEERKRAALEARMVLSQGARKKAEAERRRGGLVILEAYYGKKDRVPGRAEGPMDEAELFRSAWPSSQQPRDEGVGALEEDEGHEQEADVAWWDVKTPLMTLVSRGQLVIPGGRSKSKLLGFFDPCMGERKHLVVRYLFRGRLHEAVVDDVTQLACPLRAHQL</sequence>
<dbReference type="SMART" id="SM00271">
    <property type="entry name" value="DnaJ"/>
    <property type="match status" value="1"/>
</dbReference>
<dbReference type="STRING" id="215250.A0A316YK42"/>
<dbReference type="EMBL" id="KZ819637">
    <property type="protein sequence ID" value="PWN88988.1"/>
    <property type="molecule type" value="Genomic_DNA"/>
</dbReference>
<feature type="domain" description="J" evidence="6">
    <location>
        <begin position="144"/>
        <end position="212"/>
    </location>
</feature>
<evidence type="ECO:0000256" key="3">
    <source>
        <dbReference type="ARBA" id="ARBA00023186"/>
    </source>
</evidence>
<accession>A0A316YK42</accession>
<dbReference type="GO" id="GO:0016020">
    <property type="term" value="C:membrane"/>
    <property type="evidence" value="ECO:0007669"/>
    <property type="project" value="UniProtKB-SubCell"/>
</dbReference>
<evidence type="ECO:0000256" key="2">
    <source>
        <dbReference type="ARBA" id="ARBA00023136"/>
    </source>
</evidence>
<protein>
    <recommendedName>
        <fullName evidence="6">J domain-containing protein</fullName>
    </recommendedName>
</protein>
<evidence type="ECO:0000256" key="1">
    <source>
        <dbReference type="ARBA" id="ARBA00004370"/>
    </source>
</evidence>
<dbReference type="GeneID" id="37046023"/>
<proteinExistence type="predicted"/>
<dbReference type="GO" id="GO:0042407">
    <property type="term" value="P:cristae formation"/>
    <property type="evidence" value="ECO:0007669"/>
    <property type="project" value="TreeGrafter"/>
</dbReference>
<dbReference type="InterPro" id="IPR036869">
    <property type="entry name" value="J_dom_sf"/>
</dbReference>
<dbReference type="FunCoup" id="A0A316YK42">
    <property type="interactions" value="256"/>
</dbReference>
<dbReference type="InterPro" id="IPR018253">
    <property type="entry name" value="DnaJ_domain_CS"/>
</dbReference>
<feature type="coiled-coil region" evidence="4">
    <location>
        <begin position="598"/>
        <end position="625"/>
    </location>
</feature>
<feature type="compositionally biased region" description="Gly residues" evidence="5">
    <location>
        <begin position="118"/>
        <end position="129"/>
    </location>
</feature>
<keyword evidence="4" id="KW-0175">Coiled coil</keyword>
<dbReference type="RefSeq" id="XP_025376186.1">
    <property type="nucleotide sequence ID" value="XM_025524107.1"/>
</dbReference>
<comment type="subcellular location">
    <subcellularLocation>
        <location evidence="1">Membrane</location>
    </subcellularLocation>
</comment>
<dbReference type="PANTHER" id="PTHR44157:SF1">
    <property type="entry name" value="DNAJ HOMOLOG SUBFAMILY C MEMBER 11"/>
    <property type="match status" value="1"/>
</dbReference>
<dbReference type="SUPFAM" id="SSF46565">
    <property type="entry name" value="Chaperone J-domain"/>
    <property type="match status" value="1"/>
</dbReference>
<dbReference type="Proteomes" id="UP000245768">
    <property type="component" value="Unassembled WGS sequence"/>
</dbReference>
<organism evidence="7 8">
    <name type="scientific">Acaromyces ingoldii</name>
    <dbReference type="NCBI Taxonomy" id="215250"/>
    <lineage>
        <taxon>Eukaryota</taxon>
        <taxon>Fungi</taxon>
        <taxon>Dikarya</taxon>
        <taxon>Basidiomycota</taxon>
        <taxon>Ustilaginomycotina</taxon>
        <taxon>Exobasidiomycetes</taxon>
        <taxon>Exobasidiales</taxon>
        <taxon>Cryptobasidiaceae</taxon>
        <taxon>Acaromyces</taxon>
    </lineage>
</organism>
<dbReference type="Pfam" id="PF00226">
    <property type="entry name" value="DnaJ"/>
    <property type="match status" value="1"/>
</dbReference>
<evidence type="ECO:0000256" key="4">
    <source>
        <dbReference type="SAM" id="Coils"/>
    </source>
</evidence>
<reference evidence="7 8" key="1">
    <citation type="journal article" date="2018" name="Mol. Biol. Evol.">
        <title>Broad Genomic Sampling Reveals a Smut Pathogenic Ancestry of the Fungal Clade Ustilaginomycotina.</title>
        <authorList>
            <person name="Kijpornyongpan T."/>
            <person name="Mondo S.J."/>
            <person name="Barry K."/>
            <person name="Sandor L."/>
            <person name="Lee J."/>
            <person name="Lipzen A."/>
            <person name="Pangilinan J."/>
            <person name="LaButti K."/>
            <person name="Hainaut M."/>
            <person name="Henrissat B."/>
            <person name="Grigoriev I.V."/>
            <person name="Spatafora J.W."/>
            <person name="Aime M.C."/>
        </authorList>
    </citation>
    <scope>NUCLEOTIDE SEQUENCE [LARGE SCALE GENOMIC DNA]</scope>
    <source>
        <strain evidence="7 8">MCA 4198</strain>
    </source>
</reference>
<gene>
    <name evidence="7" type="ORF">FA10DRAFT_286886</name>
</gene>
<name>A0A316YK42_9BASI</name>
<dbReference type="Gene3D" id="1.10.287.110">
    <property type="entry name" value="DnaJ domain"/>
    <property type="match status" value="1"/>
</dbReference>
<evidence type="ECO:0000259" key="6">
    <source>
        <dbReference type="PROSITE" id="PS50076"/>
    </source>
</evidence>
<dbReference type="InterPro" id="IPR001623">
    <property type="entry name" value="DnaJ_domain"/>
</dbReference>
<feature type="compositionally biased region" description="Low complexity" evidence="5">
    <location>
        <begin position="16"/>
        <end position="60"/>
    </location>
</feature>
<dbReference type="PROSITE" id="PS50076">
    <property type="entry name" value="DNAJ_2"/>
    <property type="match status" value="1"/>
</dbReference>
<dbReference type="InParanoid" id="A0A316YK42"/>
<dbReference type="InterPro" id="IPR055225">
    <property type="entry name" value="DNAJC11-like_beta-barrel"/>
</dbReference>
<evidence type="ECO:0000313" key="7">
    <source>
        <dbReference type="EMBL" id="PWN88988.1"/>
    </source>
</evidence>
<dbReference type="InterPro" id="IPR024586">
    <property type="entry name" value="DnaJ-like_C11_C"/>
</dbReference>
<dbReference type="Pfam" id="PF11875">
    <property type="entry name" value="DnaJ-like_C11_C"/>
    <property type="match status" value="1"/>
</dbReference>
<dbReference type="PROSITE" id="PS00636">
    <property type="entry name" value="DNAJ_1"/>
    <property type="match status" value="1"/>
</dbReference>
<dbReference type="GO" id="GO:0005739">
    <property type="term" value="C:mitochondrion"/>
    <property type="evidence" value="ECO:0007669"/>
    <property type="project" value="GOC"/>
</dbReference>
<dbReference type="InterPro" id="IPR052243">
    <property type="entry name" value="Mito_inner_membrane_organizer"/>
</dbReference>
<dbReference type="PANTHER" id="PTHR44157">
    <property type="entry name" value="DNAJ HOMOLOG SUBFAMILY C MEMBER 11"/>
    <property type="match status" value="1"/>
</dbReference>